<dbReference type="PANTHER" id="PTHR24249:SF372">
    <property type="entry name" value="G-PROTEIN COUPLED RECEPTORS FAMILY 1 PROFILE DOMAIN-CONTAINING PROTEIN"/>
    <property type="match status" value="1"/>
</dbReference>
<dbReference type="Gene3D" id="1.20.1070.10">
    <property type="entry name" value="Rhodopsin 7-helix transmembrane proteins"/>
    <property type="match status" value="1"/>
</dbReference>
<accession>A0AA39IG22</accession>
<feature type="domain" description="G-protein coupled receptors family 1 profile" evidence="10">
    <location>
        <begin position="22"/>
        <end position="274"/>
    </location>
</feature>
<dbReference type="SUPFAM" id="SSF81321">
    <property type="entry name" value="Family A G protein-coupled receptor-like"/>
    <property type="match status" value="1"/>
</dbReference>
<dbReference type="CDD" id="cd00637">
    <property type="entry name" value="7tm_classA_rhodopsin-like"/>
    <property type="match status" value="1"/>
</dbReference>
<evidence type="ECO:0000313" key="12">
    <source>
        <dbReference type="Proteomes" id="UP001175271"/>
    </source>
</evidence>
<keyword evidence="8" id="KW-0807">Transducer</keyword>
<evidence type="ECO:0000256" key="9">
    <source>
        <dbReference type="SAM" id="Phobius"/>
    </source>
</evidence>
<name>A0AA39IG22_9BILA</name>
<keyword evidence="7" id="KW-0675">Receptor</keyword>
<evidence type="ECO:0000313" key="11">
    <source>
        <dbReference type="EMBL" id="KAK0423700.1"/>
    </source>
</evidence>
<dbReference type="InterPro" id="IPR000276">
    <property type="entry name" value="GPCR_Rhodpsn"/>
</dbReference>
<feature type="transmembrane region" description="Helical" evidence="9">
    <location>
        <begin position="7"/>
        <end position="32"/>
    </location>
</feature>
<organism evidence="11 12">
    <name type="scientific">Steinernema hermaphroditum</name>
    <dbReference type="NCBI Taxonomy" id="289476"/>
    <lineage>
        <taxon>Eukaryota</taxon>
        <taxon>Metazoa</taxon>
        <taxon>Ecdysozoa</taxon>
        <taxon>Nematoda</taxon>
        <taxon>Chromadorea</taxon>
        <taxon>Rhabditida</taxon>
        <taxon>Tylenchina</taxon>
        <taxon>Panagrolaimomorpha</taxon>
        <taxon>Strongyloidoidea</taxon>
        <taxon>Steinernematidae</taxon>
        <taxon>Steinernema</taxon>
    </lineage>
</organism>
<evidence type="ECO:0000256" key="4">
    <source>
        <dbReference type="ARBA" id="ARBA00022989"/>
    </source>
</evidence>
<keyword evidence="6 9" id="KW-0472">Membrane</keyword>
<keyword evidence="5" id="KW-0297">G-protein coupled receptor</keyword>
<evidence type="ECO:0000256" key="6">
    <source>
        <dbReference type="ARBA" id="ARBA00023136"/>
    </source>
</evidence>
<feature type="transmembrane region" description="Helical" evidence="9">
    <location>
        <begin position="227"/>
        <end position="252"/>
    </location>
</feature>
<dbReference type="EMBL" id="JAUCMV010000001">
    <property type="protein sequence ID" value="KAK0423700.1"/>
    <property type="molecule type" value="Genomic_DNA"/>
</dbReference>
<evidence type="ECO:0000256" key="5">
    <source>
        <dbReference type="ARBA" id="ARBA00023040"/>
    </source>
</evidence>
<dbReference type="InterPro" id="IPR050569">
    <property type="entry name" value="TAAR"/>
</dbReference>
<dbReference type="GO" id="GO:0004930">
    <property type="term" value="F:G protein-coupled receptor activity"/>
    <property type="evidence" value="ECO:0007669"/>
    <property type="project" value="UniProtKB-KW"/>
</dbReference>
<protein>
    <recommendedName>
        <fullName evidence="10">G-protein coupled receptors family 1 profile domain-containing protein</fullName>
    </recommendedName>
</protein>
<feature type="transmembrane region" description="Helical" evidence="9">
    <location>
        <begin position="258"/>
        <end position="276"/>
    </location>
</feature>
<comment type="caution">
    <text evidence="11">The sequence shown here is derived from an EMBL/GenBank/DDBJ whole genome shotgun (WGS) entry which is preliminary data.</text>
</comment>
<sequence>MVSTMEIYMVLYIVIGCIVVTVNVPICCLIYFSKALRPSKELILIGGLCLADAVQSLADILAGGQRLVLYAHQQQDGMETSLRCFFQPFNILFFFGYHLVGIMSMLVSIDRMFAVFMPLKHRVMFSRRNGITMTIGALTFSALAFIVCLVLQTNFNVKMSILCFGSQAYLPMVWEYVHHIRLMPVLISIALYVPISWKLYRIVKTQKHAVGWKSENYKRLANFTKTVGFVSVGALILLVIPDLIVTYFKGFIGDYDKALFIVAHSKAILNIFIFTMRHGGLRKTCATFLRRLTPFRIVVHVKPIDGTR</sequence>
<dbReference type="InterPro" id="IPR017452">
    <property type="entry name" value="GPCR_Rhodpsn_7TM"/>
</dbReference>
<gene>
    <name evidence="11" type="ORF">QR680_008285</name>
</gene>
<dbReference type="Pfam" id="PF00001">
    <property type="entry name" value="7tm_1"/>
    <property type="match status" value="1"/>
</dbReference>
<comment type="subcellular location">
    <subcellularLocation>
        <location evidence="1">Cell membrane</location>
        <topology evidence="1">Multi-pass membrane protein</topology>
    </subcellularLocation>
</comment>
<evidence type="ECO:0000256" key="8">
    <source>
        <dbReference type="ARBA" id="ARBA00023224"/>
    </source>
</evidence>
<dbReference type="PANTHER" id="PTHR24249">
    <property type="entry name" value="HISTAMINE RECEPTOR-RELATED G-PROTEIN COUPLED RECEPTOR"/>
    <property type="match status" value="1"/>
</dbReference>
<evidence type="ECO:0000256" key="2">
    <source>
        <dbReference type="ARBA" id="ARBA00022475"/>
    </source>
</evidence>
<keyword evidence="4 9" id="KW-1133">Transmembrane helix</keyword>
<keyword evidence="12" id="KW-1185">Reference proteome</keyword>
<proteinExistence type="predicted"/>
<keyword evidence="2" id="KW-1003">Cell membrane</keyword>
<dbReference type="Proteomes" id="UP001175271">
    <property type="component" value="Unassembled WGS sequence"/>
</dbReference>
<dbReference type="PROSITE" id="PS50262">
    <property type="entry name" value="G_PROTEIN_RECEP_F1_2"/>
    <property type="match status" value="1"/>
</dbReference>
<dbReference type="AlphaFoldDB" id="A0AA39IG22"/>
<evidence type="ECO:0000259" key="10">
    <source>
        <dbReference type="PROSITE" id="PS50262"/>
    </source>
</evidence>
<feature type="transmembrane region" description="Helical" evidence="9">
    <location>
        <begin position="91"/>
        <end position="109"/>
    </location>
</feature>
<evidence type="ECO:0000256" key="7">
    <source>
        <dbReference type="ARBA" id="ARBA00023170"/>
    </source>
</evidence>
<evidence type="ECO:0000256" key="3">
    <source>
        <dbReference type="ARBA" id="ARBA00022692"/>
    </source>
</evidence>
<reference evidence="11" key="1">
    <citation type="submission" date="2023-06" db="EMBL/GenBank/DDBJ databases">
        <title>Genomic analysis of the entomopathogenic nematode Steinernema hermaphroditum.</title>
        <authorList>
            <person name="Schwarz E.M."/>
            <person name="Heppert J.K."/>
            <person name="Baniya A."/>
            <person name="Schwartz H.T."/>
            <person name="Tan C.-H."/>
            <person name="Antoshechkin I."/>
            <person name="Sternberg P.W."/>
            <person name="Goodrich-Blair H."/>
            <person name="Dillman A.R."/>
        </authorList>
    </citation>
    <scope>NUCLEOTIDE SEQUENCE</scope>
    <source>
        <strain evidence="11">PS9179</strain>
        <tissue evidence="11">Whole animal</tissue>
    </source>
</reference>
<feature type="transmembrane region" description="Helical" evidence="9">
    <location>
        <begin position="130"/>
        <end position="152"/>
    </location>
</feature>
<dbReference type="GO" id="GO:0005886">
    <property type="term" value="C:plasma membrane"/>
    <property type="evidence" value="ECO:0007669"/>
    <property type="project" value="UniProtKB-SubCell"/>
</dbReference>
<evidence type="ECO:0000256" key="1">
    <source>
        <dbReference type="ARBA" id="ARBA00004651"/>
    </source>
</evidence>
<keyword evidence="3 9" id="KW-0812">Transmembrane</keyword>